<reference evidence="1 2" key="1">
    <citation type="submission" date="2024-04" db="EMBL/GenBank/DDBJ databases">
        <title>Novel genus in family Flammeovirgaceae.</title>
        <authorList>
            <person name="Nguyen T.H."/>
            <person name="Vuong T.Q."/>
            <person name="Le H."/>
            <person name="Kim S.-G."/>
        </authorList>
    </citation>
    <scope>NUCLEOTIDE SEQUENCE [LARGE SCALE GENOMIC DNA]</scope>
    <source>
        <strain evidence="1 2">JCM 23209</strain>
    </source>
</reference>
<dbReference type="EMBL" id="JBDKWZ010000002">
    <property type="protein sequence ID" value="MEN7547100.1"/>
    <property type="molecule type" value="Genomic_DNA"/>
</dbReference>
<sequence length="151" mass="17626">MSEFCLKHIEEAWKVKTNLANKLFDKGCFDQALTGYTESLARAEVLNQHRESCKSYGIPFVQVFIISCNNLSNTYSELGLYQEADRMLKRSICYIAHLLSLKKKKLDEYIELQKELGRAILYYKEFLKHSGKVKIEALWLDDIVQEYLGKM</sequence>
<accession>A0AAW9S5U7</accession>
<dbReference type="Proteomes" id="UP001403385">
    <property type="component" value="Unassembled WGS sequence"/>
</dbReference>
<organism evidence="1 2">
    <name type="scientific">Rapidithrix thailandica</name>
    <dbReference type="NCBI Taxonomy" id="413964"/>
    <lineage>
        <taxon>Bacteria</taxon>
        <taxon>Pseudomonadati</taxon>
        <taxon>Bacteroidota</taxon>
        <taxon>Cytophagia</taxon>
        <taxon>Cytophagales</taxon>
        <taxon>Flammeovirgaceae</taxon>
        <taxon>Rapidithrix</taxon>
    </lineage>
</organism>
<dbReference type="AlphaFoldDB" id="A0AAW9S5U7"/>
<dbReference type="RefSeq" id="WP_346819887.1">
    <property type="nucleotide sequence ID" value="NZ_JBDKWZ010000002.1"/>
</dbReference>
<gene>
    <name evidence="1" type="ORF">AAG747_04230</name>
</gene>
<name>A0AAW9S5U7_9BACT</name>
<comment type="caution">
    <text evidence="1">The sequence shown here is derived from an EMBL/GenBank/DDBJ whole genome shotgun (WGS) entry which is preliminary data.</text>
</comment>
<keyword evidence="2" id="KW-1185">Reference proteome</keyword>
<protein>
    <submittedName>
        <fullName evidence="1">Tetratricopeptide repeat protein</fullName>
    </submittedName>
</protein>
<dbReference type="InterPro" id="IPR011990">
    <property type="entry name" value="TPR-like_helical_dom_sf"/>
</dbReference>
<evidence type="ECO:0000313" key="2">
    <source>
        <dbReference type="Proteomes" id="UP001403385"/>
    </source>
</evidence>
<dbReference type="SUPFAM" id="SSF48452">
    <property type="entry name" value="TPR-like"/>
    <property type="match status" value="1"/>
</dbReference>
<dbReference type="Gene3D" id="1.25.40.10">
    <property type="entry name" value="Tetratricopeptide repeat domain"/>
    <property type="match status" value="1"/>
</dbReference>
<evidence type="ECO:0000313" key="1">
    <source>
        <dbReference type="EMBL" id="MEN7547100.1"/>
    </source>
</evidence>
<proteinExistence type="predicted"/>